<name>A0A0C9SM35_PAXIN</name>
<dbReference type="HOGENOM" id="CLU_2528108_0_0_1"/>
<accession>A0A0C9SM35</accession>
<reference evidence="2" key="2">
    <citation type="submission" date="2015-01" db="EMBL/GenBank/DDBJ databases">
        <title>Evolutionary Origins and Diversification of the Mycorrhizal Mutualists.</title>
        <authorList>
            <consortium name="DOE Joint Genome Institute"/>
            <consortium name="Mycorrhizal Genomics Consortium"/>
            <person name="Kohler A."/>
            <person name="Kuo A."/>
            <person name="Nagy L.G."/>
            <person name="Floudas D."/>
            <person name="Copeland A."/>
            <person name="Barry K.W."/>
            <person name="Cichocki N."/>
            <person name="Veneault-Fourrey C."/>
            <person name="LaButti K."/>
            <person name="Lindquist E.A."/>
            <person name="Lipzen A."/>
            <person name="Lundell T."/>
            <person name="Morin E."/>
            <person name="Murat C."/>
            <person name="Riley R."/>
            <person name="Ohm R."/>
            <person name="Sun H."/>
            <person name="Tunlid A."/>
            <person name="Henrissat B."/>
            <person name="Grigoriev I.V."/>
            <person name="Hibbett D.S."/>
            <person name="Martin F."/>
        </authorList>
    </citation>
    <scope>NUCLEOTIDE SEQUENCE [LARGE SCALE GENOMIC DNA]</scope>
    <source>
        <strain evidence="2">ATCC 200175</strain>
    </source>
</reference>
<dbReference type="Proteomes" id="UP000053647">
    <property type="component" value="Unassembled WGS sequence"/>
</dbReference>
<reference evidence="1 2" key="1">
    <citation type="submission" date="2014-06" db="EMBL/GenBank/DDBJ databases">
        <authorList>
            <consortium name="DOE Joint Genome Institute"/>
            <person name="Kuo A."/>
            <person name="Kohler A."/>
            <person name="Nagy L.G."/>
            <person name="Floudas D."/>
            <person name="Copeland A."/>
            <person name="Barry K.W."/>
            <person name="Cichocki N."/>
            <person name="Veneault-Fourrey C."/>
            <person name="LaButti K."/>
            <person name="Lindquist E.A."/>
            <person name="Lipzen A."/>
            <person name="Lundell T."/>
            <person name="Morin E."/>
            <person name="Murat C."/>
            <person name="Sun H."/>
            <person name="Tunlid A."/>
            <person name="Henrissat B."/>
            <person name="Grigoriev I.V."/>
            <person name="Hibbett D.S."/>
            <person name="Martin F."/>
            <person name="Nordberg H.P."/>
            <person name="Cantor M.N."/>
            <person name="Hua S.X."/>
        </authorList>
    </citation>
    <scope>NUCLEOTIDE SEQUENCE [LARGE SCALE GENOMIC DNA]</scope>
    <source>
        <strain evidence="1 2">ATCC 200175</strain>
    </source>
</reference>
<dbReference type="EMBL" id="KN820948">
    <property type="protein sequence ID" value="KIJ05484.1"/>
    <property type="molecule type" value="Genomic_DNA"/>
</dbReference>
<organism evidence="1 2">
    <name type="scientific">Paxillus involutus ATCC 200175</name>
    <dbReference type="NCBI Taxonomy" id="664439"/>
    <lineage>
        <taxon>Eukaryota</taxon>
        <taxon>Fungi</taxon>
        <taxon>Dikarya</taxon>
        <taxon>Basidiomycota</taxon>
        <taxon>Agaricomycotina</taxon>
        <taxon>Agaricomycetes</taxon>
        <taxon>Agaricomycetidae</taxon>
        <taxon>Boletales</taxon>
        <taxon>Paxilineae</taxon>
        <taxon>Paxillaceae</taxon>
        <taxon>Paxillus</taxon>
    </lineage>
</organism>
<keyword evidence="2" id="KW-1185">Reference proteome</keyword>
<evidence type="ECO:0000313" key="2">
    <source>
        <dbReference type="Proteomes" id="UP000053647"/>
    </source>
</evidence>
<gene>
    <name evidence="1" type="ORF">PAXINDRAFT_21270</name>
</gene>
<dbReference type="OrthoDB" id="74360at2759"/>
<sequence>MSAPFGSCAVWSPAESITYLCQLESASSLEPLSSGSHQLVYSPATKLAGWLEGYASHLELNVWMTTITKTEWSNDVKTWIVRQC</sequence>
<protein>
    <submittedName>
        <fullName evidence="1">Uncharacterized protein</fullName>
    </submittedName>
</protein>
<dbReference type="AlphaFoldDB" id="A0A0C9SM35"/>
<proteinExistence type="predicted"/>
<evidence type="ECO:0000313" key="1">
    <source>
        <dbReference type="EMBL" id="KIJ05484.1"/>
    </source>
</evidence>